<name>A0ABM1SY43_LIMPO</name>
<comment type="similarity">
    <text evidence="4">In the N-terminal section; belongs to the copper type II ascorbate-dependent monooxygenase family.</text>
</comment>
<evidence type="ECO:0000256" key="18">
    <source>
        <dbReference type="SAM" id="Phobius"/>
    </source>
</evidence>
<dbReference type="InterPro" id="IPR000720">
    <property type="entry name" value="PHM/PAL"/>
</dbReference>
<keyword evidence="11" id="KW-0503">Monooxygenase</keyword>
<feature type="repeat" description="NHL" evidence="17">
    <location>
        <begin position="456"/>
        <end position="493"/>
    </location>
</feature>
<evidence type="ECO:0000256" key="8">
    <source>
        <dbReference type="ARBA" id="ARBA00022833"/>
    </source>
</evidence>
<keyword evidence="14" id="KW-0456">Lyase</keyword>
<evidence type="ECO:0000313" key="22">
    <source>
        <dbReference type="RefSeq" id="XP_013780664.1"/>
    </source>
</evidence>
<evidence type="ECO:0000256" key="6">
    <source>
        <dbReference type="ARBA" id="ARBA00022729"/>
    </source>
</evidence>
<evidence type="ECO:0000256" key="7">
    <source>
        <dbReference type="ARBA" id="ARBA00022737"/>
    </source>
</evidence>
<evidence type="ECO:0000256" key="14">
    <source>
        <dbReference type="ARBA" id="ARBA00023239"/>
    </source>
</evidence>
<accession>A0ABM1SY43</accession>
<evidence type="ECO:0000259" key="20">
    <source>
        <dbReference type="Pfam" id="PF03712"/>
    </source>
</evidence>
<keyword evidence="21" id="KW-1185">Reference proteome</keyword>
<evidence type="ECO:0000256" key="5">
    <source>
        <dbReference type="ARBA" id="ARBA00022723"/>
    </source>
</evidence>
<dbReference type="InterPro" id="IPR008977">
    <property type="entry name" value="PHM/PNGase_F_dom_sf"/>
</dbReference>
<evidence type="ECO:0000313" key="21">
    <source>
        <dbReference type="Proteomes" id="UP000694941"/>
    </source>
</evidence>
<keyword evidence="18" id="KW-0472">Membrane</keyword>
<keyword evidence="7" id="KW-0677">Repeat</keyword>
<dbReference type="Pfam" id="PF01436">
    <property type="entry name" value="NHL"/>
    <property type="match status" value="3"/>
</dbReference>
<protein>
    <submittedName>
        <fullName evidence="22 23">Peptidyl-glycine alpha-amidating monooxygenase-like</fullName>
    </submittedName>
</protein>
<dbReference type="RefSeq" id="XP_022248549.1">
    <property type="nucleotide sequence ID" value="XM_022392841.1"/>
</dbReference>
<dbReference type="SUPFAM" id="SSF63829">
    <property type="entry name" value="Calcium-dependent phosphotriesterase"/>
    <property type="match status" value="1"/>
</dbReference>
<keyword evidence="18" id="KW-0812">Transmembrane</keyword>
<dbReference type="InterPro" id="IPR024548">
    <property type="entry name" value="Cu2_monoox_C"/>
</dbReference>
<reference evidence="22 23" key="1">
    <citation type="submission" date="2025-05" db="UniProtKB">
        <authorList>
            <consortium name="RefSeq"/>
        </authorList>
    </citation>
    <scope>IDENTIFICATION</scope>
    <source>
        <tissue evidence="22 23">Muscle</tissue>
    </source>
</reference>
<dbReference type="PANTHER" id="PTHR10680:SF14">
    <property type="entry name" value="PEPTIDYL-GLYCINE ALPHA-AMIDATING MONOOXYGENASE"/>
    <property type="match status" value="1"/>
</dbReference>
<feature type="repeat" description="NHL" evidence="17">
    <location>
        <begin position="564"/>
        <end position="600"/>
    </location>
</feature>
<dbReference type="PANTHER" id="PTHR10680">
    <property type="entry name" value="PEPTIDYL-GLYCINE ALPHA-AMIDATING MONOOXYGENASE"/>
    <property type="match status" value="1"/>
</dbReference>
<dbReference type="Pfam" id="PF03712">
    <property type="entry name" value="Cu2_monoox_C"/>
    <property type="match status" value="1"/>
</dbReference>
<sequence>MCVNILKMTHFFIITIFVYMNYQYIKAERTTNLYHTVDLKMPDVQPLMMDDYICTAMELNFGTEYIVEYEPHAEASRSHHMLLFGCLDMNENRLYPRTWRCSHSNLCPGMSILYAWAKNAPTVILPSGVGFRVGADTTVKYLVLQMHYAHLLPSGIKDSSGIILHLTKSQQKYIGGIHILYSKQAAIPPYRPKFHVDVNCKFQSNQVIHPFAFRVHGHSLGLVISGYIYDSQAQTWTLLGKGDPQQPQSFYPTSHLLTVKPGDILAARCTYNSTGVTKNVYIGPNSSDEMCNFYIMYYTRIKNGQSYGKCVDVEIPELNQNLPEGNDIQLHTGLSMEQNIPRSDPETFVPSISSSDYFHVDKKDQVVGPSDHSTPTGETVIRYEVNNNWPATKFKFGQISAVAVDNKGRVVVFHRGSHIWNSLTFDFTNHYQLIDRGPIEEEAVVVLNEETGKIEHVWGSNLFYMPHGLTVDANGSFWLTDVALHQVLKFSSNGLIQPMLVLGEKFIPGSDNTHFCKPTSAVVSVDGDIFVADGYCNSRIVRFTSKGKYINQWGRHTPLGSSDFPSSAFNIPHKLTLIHDKGMVCVADRENGRIQCFSIPDGKFIFQLSRPEFGGRLFSVSYSSEKGGLLYAVCGPAFYGHHRVLSFVFNFTSLKLLSTFAPPEGTFSQPHDIAVTPDSQSVYVGEIGPNNVWMFSRGKHKSVQKALPEAQPTTSPSWDDDAARFKPLTVSLMVIAVLAVPVLILLTITIIVKLRKRGKLKNFSYNHLKHWCGGYKTPHSKDKFNIGSLLNPHQGFDRVALEESDLEGEEGTDSEVEEFDAAVRRA</sequence>
<proteinExistence type="inferred from homology"/>
<dbReference type="Proteomes" id="UP000694941">
    <property type="component" value="Unplaced"/>
</dbReference>
<evidence type="ECO:0000256" key="10">
    <source>
        <dbReference type="ARBA" id="ARBA00023008"/>
    </source>
</evidence>
<keyword evidence="8" id="KW-0862">Zinc</keyword>
<dbReference type="Gene3D" id="2.60.120.310">
    <property type="entry name" value="Copper type II, ascorbate-dependent monooxygenase, N-terminal domain"/>
    <property type="match status" value="1"/>
</dbReference>
<comment type="similarity">
    <text evidence="3">In the C-terminal section; belongs to the peptidyl-alpha-hydroxyglycine alpha-amidating lyase family.</text>
</comment>
<keyword evidence="13" id="KW-0325">Glycoprotein</keyword>
<gene>
    <name evidence="22 23" type="primary">LOC106465021</name>
</gene>
<dbReference type="Gene3D" id="2.60.120.230">
    <property type="match status" value="1"/>
</dbReference>
<feature type="transmembrane region" description="Helical" evidence="18">
    <location>
        <begin position="730"/>
        <end position="752"/>
    </location>
</feature>
<dbReference type="Pfam" id="PF01082">
    <property type="entry name" value="Cu2_monooxygen"/>
    <property type="match status" value="1"/>
</dbReference>
<dbReference type="CDD" id="cd14958">
    <property type="entry name" value="NHL_PAL_like"/>
    <property type="match status" value="1"/>
</dbReference>
<evidence type="ECO:0000256" key="16">
    <source>
        <dbReference type="ARBA" id="ARBA00048431"/>
    </source>
</evidence>
<evidence type="ECO:0000256" key="1">
    <source>
        <dbReference type="ARBA" id="ARBA00000686"/>
    </source>
</evidence>
<dbReference type="GeneID" id="106465021"/>
<keyword evidence="6" id="KW-0732">Signal</keyword>
<feature type="domain" description="Copper type II ascorbate-dependent monooxygenase C-terminal" evidence="20">
    <location>
        <begin position="179"/>
        <end position="303"/>
    </location>
</feature>
<evidence type="ECO:0000256" key="2">
    <source>
        <dbReference type="ARBA" id="ARBA00001947"/>
    </source>
</evidence>
<evidence type="ECO:0000256" key="13">
    <source>
        <dbReference type="ARBA" id="ARBA00023180"/>
    </source>
</evidence>
<evidence type="ECO:0000256" key="9">
    <source>
        <dbReference type="ARBA" id="ARBA00023002"/>
    </source>
</evidence>
<dbReference type="PRINTS" id="PR00790">
    <property type="entry name" value="PAMONOXGNASE"/>
</dbReference>
<dbReference type="PROSITE" id="PS00084">
    <property type="entry name" value="CU2_MONOOXYGENASE_1"/>
    <property type="match status" value="1"/>
</dbReference>
<evidence type="ECO:0000256" key="3">
    <source>
        <dbReference type="ARBA" id="ARBA00006026"/>
    </source>
</evidence>
<dbReference type="InterPro" id="IPR020611">
    <property type="entry name" value="Cu2_ascorb_mOase_CS-1"/>
</dbReference>
<comment type="catalytic activity">
    <reaction evidence="16">
        <text>a [peptide]-C-terminal glycine + 2 L-ascorbate + O2 = a [peptide]-C-terminal (2S)-2-hydroxyglycine + 2 monodehydro-L-ascorbate radical + H2O</text>
        <dbReference type="Rhea" id="RHEA:21452"/>
        <dbReference type="Rhea" id="RHEA-COMP:13486"/>
        <dbReference type="Rhea" id="RHEA-COMP:15321"/>
        <dbReference type="ChEBI" id="CHEBI:15377"/>
        <dbReference type="ChEBI" id="CHEBI:15379"/>
        <dbReference type="ChEBI" id="CHEBI:38290"/>
        <dbReference type="ChEBI" id="CHEBI:59513"/>
        <dbReference type="ChEBI" id="CHEBI:137000"/>
        <dbReference type="ChEBI" id="CHEBI:142768"/>
        <dbReference type="EC" id="1.14.17.3"/>
    </reaction>
</comment>
<dbReference type="PROSITE" id="PS51125">
    <property type="entry name" value="NHL"/>
    <property type="match status" value="3"/>
</dbReference>
<evidence type="ECO:0000256" key="15">
    <source>
        <dbReference type="ARBA" id="ARBA00023268"/>
    </source>
</evidence>
<dbReference type="RefSeq" id="XP_013780664.1">
    <property type="nucleotide sequence ID" value="XM_013925210.2"/>
</dbReference>
<keyword evidence="5" id="KW-0479">Metal-binding</keyword>
<dbReference type="InterPro" id="IPR014784">
    <property type="entry name" value="Cu2_ascorb_mOase-like_C"/>
</dbReference>
<feature type="domain" description="Copper type II ascorbate-dependent monooxygenase N-terminal" evidence="19">
    <location>
        <begin position="38"/>
        <end position="150"/>
    </location>
</feature>
<dbReference type="SUPFAM" id="SSF49742">
    <property type="entry name" value="PHM/PNGase F"/>
    <property type="match status" value="2"/>
</dbReference>
<comment type="cofactor">
    <cofactor evidence="2">
        <name>Zn(2+)</name>
        <dbReference type="ChEBI" id="CHEBI:29105"/>
    </cofactor>
</comment>
<keyword evidence="9" id="KW-0560">Oxidoreductase</keyword>
<dbReference type="InterPro" id="IPR000323">
    <property type="entry name" value="Cu2_ascorb_mOase_N"/>
</dbReference>
<dbReference type="InterPro" id="IPR036939">
    <property type="entry name" value="Cu2_ascorb_mOase_N_sf"/>
</dbReference>
<keyword evidence="10" id="KW-0186">Copper</keyword>
<evidence type="ECO:0000256" key="4">
    <source>
        <dbReference type="ARBA" id="ARBA00010263"/>
    </source>
</evidence>
<comment type="catalytic activity">
    <reaction evidence="1">
        <text>a [peptide]-C-terminal (2S)-2-hydroxyglycine = a [peptide]-C-terminal amide + glyoxylate</text>
        <dbReference type="Rhea" id="RHEA:20924"/>
        <dbReference type="Rhea" id="RHEA-COMP:13485"/>
        <dbReference type="Rhea" id="RHEA-COMP:15321"/>
        <dbReference type="ChEBI" id="CHEBI:36655"/>
        <dbReference type="ChEBI" id="CHEBI:137001"/>
        <dbReference type="ChEBI" id="CHEBI:142768"/>
        <dbReference type="EC" id="4.3.2.5"/>
    </reaction>
</comment>
<evidence type="ECO:0000256" key="12">
    <source>
        <dbReference type="ARBA" id="ARBA00023157"/>
    </source>
</evidence>
<feature type="repeat" description="NHL" evidence="17">
    <location>
        <begin position="509"/>
        <end position="546"/>
    </location>
</feature>
<keyword evidence="18" id="KW-1133">Transmembrane helix</keyword>
<evidence type="ECO:0000256" key="17">
    <source>
        <dbReference type="PROSITE-ProRule" id="PRU00504"/>
    </source>
</evidence>
<dbReference type="InterPro" id="IPR011042">
    <property type="entry name" value="6-blade_b-propeller_TolB-like"/>
</dbReference>
<keyword evidence="12" id="KW-1015">Disulfide bond</keyword>
<organism evidence="21 23">
    <name type="scientific">Limulus polyphemus</name>
    <name type="common">Atlantic horseshoe crab</name>
    <dbReference type="NCBI Taxonomy" id="6850"/>
    <lineage>
        <taxon>Eukaryota</taxon>
        <taxon>Metazoa</taxon>
        <taxon>Ecdysozoa</taxon>
        <taxon>Arthropoda</taxon>
        <taxon>Chelicerata</taxon>
        <taxon>Merostomata</taxon>
        <taxon>Xiphosura</taxon>
        <taxon>Limulidae</taxon>
        <taxon>Limulus</taxon>
    </lineage>
</organism>
<evidence type="ECO:0000259" key="19">
    <source>
        <dbReference type="Pfam" id="PF01082"/>
    </source>
</evidence>
<evidence type="ECO:0000256" key="11">
    <source>
        <dbReference type="ARBA" id="ARBA00023033"/>
    </source>
</evidence>
<keyword evidence="15" id="KW-0511">Multifunctional enzyme</keyword>
<evidence type="ECO:0000313" key="23">
    <source>
        <dbReference type="RefSeq" id="XP_022248549.1"/>
    </source>
</evidence>
<dbReference type="Gene3D" id="2.120.10.30">
    <property type="entry name" value="TolB, C-terminal domain"/>
    <property type="match status" value="1"/>
</dbReference>
<dbReference type="InterPro" id="IPR001258">
    <property type="entry name" value="NHL_repeat"/>
</dbReference>